<comment type="caution">
    <text evidence="3">The sequence shown here is derived from an EMBL/GenBank/DDBJ whole genome shotgun (WGS) entry which is preliminary data.</text>
</comment>
<dbReference type="PROSITE" id="PS50879">
    <property type="entry name" value="RNASE_H_1"/>
    <property type="match status" value="1"/>
</dbReference>
<sequence>MLMHMACRVLKDSGYFSEALYPCMSMIAGLGGAVDFSRCALYDILEATARGGPGASVRSWVDDVTLRVEGRARRAVGVLEAAGLAFAEGCREAGLVISSKSTIISGDNEVAKQLQQHFADHGFQVKVQEVAADLGIDRGRVGARRPKQSARRAGAGRRLVRLRRFARSSVRRRIATKVALMGVLPMGGYSDRVYGAAPSVILRWRRAIAQTVAKKWPGRCLTTLLQLKVGAKDPQVQMVHQVVESWMQVIFSAKLDLALARITWARAKEKLEGRKRTSRSKGVTGIVTATIATLLDLGWSPTGPWDWTSDDGVQLRAPDSMIGQGPQDMWALKAELSASIQRYMWKRAAQHWHGKGLEGGARTSRVPVGTSRCNSDFRKVSRNLKKRASSDVDALPCLWLRGILPASWTYVEEPPDDPLGDQCGDAASLQGRGWLLVGGDASGGEHSASAKLRRVGWGYAVVDCEFGDVDGVHQLTSVASPFGHGGGLAGPRQTINRGETQALLAALVDLQCLGAGITYVTDSSYVVRGFGKIVRGVLPRTNIDLWQKIKEALQGAPHLLSTAVVKIESHLDQEVAEVPSSTVTSLEMAEAIGSTVRTHLTMAFLKASEAEPRRIKPTRAGHRGFKVKLALSEHELSGRVGSSFHCKGCGCSASGPRLEVFLATPCHKGVLQGVQMVGKGKITVQGVEIHSSHLLGYWPDLKTHACLKCGHVGRVFLRGLAQPCGEHLGHYGVQTLRKLACGNWDEPTMGEEYNMKVQLDTNTLVLTSKEPIMGTIPAPPSPPLQPVKKLKRWHKTLSTVKLEHSIGKKEENLKKKKKKKRGQTSAIKNYKKRLRLKTLKAYVHSLSIAVPRESQSSSQATNFTPGASSALQFEEFLPKRPTIVKSFDAMTVYKPVVQCMPEKDSNQQTDSTDIEGTLPNIFDISEGDLPITSEGDFMPDASEGHFEPDSHDLGAPLNFDGPEFNDDQLGAPLYFDGPERYDDQLGLPPCFDGPERIYSNLQSVGGAVEGDFGDNGEGSACEGSPVRGIEGRGELSGHSHDGGAEFVGASHTFTEEQLASLGPSRLAVLRRLGYLQNS</sequence>
<organism evidence="3 4">
    <name type="scientific">Prorocentrum cordatum</name>
    <dbReference type="NCBI Taxonomy" id="2364126"/>
    <lineage>
        <taxon>Eukaryota</taxon>
        <taxon>Sar</taxon>
        <taxon>Alveolata</taxon>
        <taxon>Dinophyceae</taxon>
        <taxon>Prorocentrales</taxon>
        <taxon>Prorocentraceae</taxon>
        <taxon>Prorocentrum</taxon>
    </lineage>
</organism>
<dbReference type="SUPFAM" id="SSF53098">
    <property type="entry name" value="Ribonuclease H-like"/>
    <property type="match status" value="1"/>
</dbReference>
<keyword evidence="4" id="KW-1185">Reference proteome</keyword>
<accession>A0ABN9VEA9</accession>
<dbReference type="Gene3D" id="3.30.420.10">
    <property type="entry name" value="Ribonuclease H-like superfamily/Ribonuclease H"/>
    <property type="match status" value="1"/>
</dbReference>
<evidence type="ECO:0000256" key="1">
    <source>
        <dbReference type="SAM" id="MobiDB-lite"/>
    </source>
</evidence>
<evidence type="ECO:0000313" key="3">
    <source>
        <dbReference type="EMBL" id="CAK0871462.1"/>
    </source>
</evidence>
<gene>
    <name evidence="3" type="ORF">PCOR1329_LOCUS57294</name>
</gene>
<dbReference type="Proteomes" id="UP001189429">
    <property type="component" value="Unassembled WGS sequence"/>
</dbReference>
<protein>
    <recommendedName>
        <fullName evidence="2">RNase H type-1 domain-containing protein</fullName>
    </recommendedName>
</protein>
<evidence type="ECO:0000259" key="2">
    <source>
        <dbReference type="PROSITE" id="PS50879"/>
    </source>
</evidence>
<reference evidence="3" key="1">
    <citation type="submission" date="2023-10" db="EMBL/GenBank/DDBJ databases">
        <authorList>
            <person name="Chen Y."/>
            <person name="Shah S."/>
            <person name="Dougan E. K."/>
            <person name="Thang M."/>
            <person name="Chan C."/>
        </authorList>
    </citation>
    <scope>NUCLEOTIDE SEQUENCE [LARGE SCALE GENOMIC DNA]</scope>
</reference>
<feature type="domain" description="RNase H type-1" evidence="2">
    <location>
        <begin position="429"/>
        <end position="585"/>
    </location>
</feature>
<dbReference type="InterPro" id="IPR036397">
    <property type="entry name" value="RNaseH_sf"/>
</dbReference>
<feature type="compositionally biased region" description="Basic and acidic residues" evidence="1">
    <location>
        <begin position="1029"/>
        <end position="1043"/>
    </location>
</feature>
<evidence type="ECO:0000313" key="4">
    <source>
        <dbReference type="Proteomes" id="UP001189429"/>
    </source>
</evidence>
<dbReference type="InterPro" id="IPR002156">
    <property type="entry name" value="RNaseH_domain"/>
</dbReference>
<dbReference type="EMBL" id="CAUYUJ010017072">
    <property type="protein sequence ID" value="CAK0871462.1"/>
    <property type="molecule type" value="Genomic_DNA"/>
</dbReference>
<proteinExistence type="predicted"/>
<name>A0ABN9VEA9_9DINO</name>
<feature type="region of interest" description="Disordered" evidence="1">
    <location>
        <begin position="1011"/>
        <end position="1043"/>
    </location>
</feature>
<dbReference type="InterPro" id="IPR012337">
    <property type="entry name" value="RNaseH-like_sf"/>
</dbReference>